<evidence type="ECO:0000256" key="1">
    <source>
        <dbReference type="ARBA" id="ARBA00023172"/>
    </source>
</evidence>
<dbReference type="InterPro" id="IPR013762">
    <property type="entry name" value="Integrase-like_cat_sf"/>
</dbReference>
<evidence type="ECO:0000313" key="3">
    <source>
        <dbReference type="Proteomes" id="UP000007177"/>
    </source>
</evidence>
<dbReference type="KEGG" id="awo:Awo_c01450"/>
<dbReference type="eggNOG" id="ENOG5034A76">
    <property type="taxonomic scope" value="Bacteria"/>
</dbReference>
<reference evidence="2 3" key="2">
    <citation type="journal article" date="2012" name="PLoS ONE">
        <title>An ancient pathway combining carbon dioxide fixation with the generation and utilization of a sodium ion gradient for ATP synthesis.</title>
        <authorList>
            <person name="Poehlein A."/>
            <person name="Schmidt S."/>
            <person name="Kaster A.K."/>
            <person name="Goenrich M."/>
            <person name="Vollmers J."/>
            <person name="Thurmer A."/>
            <person name="Bertsch J."/>
            <person name="Schuchmann K."/>
            <person name="Voigt B."/>
            <person name="Hecker M."/>
            <person name="Daniel R."/>
            <person name="Thauer R.K."/>
            <person name="Gottschalk G."/>
            <person name="Muller V."/>
        </authorList>
    </citation>
    <scope>NUCLEOTIDE SEQUENCE [LARGE SCALE GENOMIC DNA]</scope>
    <source>
        <strain evidence="3">ATCC 29683 / DSM 1030 / JCM 2381 / KCTC 1655 / WB1</strain>
    </source>
</reference>
<dbReference type="EMBL" id="CP002987">
    <property type="protein sequence ID" value="AFA46954.1"/>
    <property type="molecule type" value="Genomic_DNA"/>
</dbReference>
<dbReference type="AlphaFoldDB" id="H6LFK9"/>
<dbReference type="GO" id="GO:0006310">
    <property type="term" value="P:DNA recombination"/>
    <property type="evidence" value="ECO:0007669"/>
    <property type="project" value="UniProtKB-KW"/>
</dbReference>
<dbReference type="SUPFAM" id="SSF56349">
    <property type="entry name" value="DNA breaking-rejoining enzymes"/>
    <property type="match status" value="1"/>
</dbReference>
<name>H6LFK9_ACEWD</name>
<accession>H6LFK9</accession>
<reference evidence="3" key="1">
    <citation type="submission" date="2011-07" db="EMBL/GenBank/DDBJ databases">
        <title>Complete genome sequence of Acetobacterium woodii.</title>
        <authorList>
            <person name="Poehlein A."/>
            <person name="Schmidt S."/>
            <person name="Kaster A.-K."/>
            <person name="Goenrich M."/>
            <person name="Vollmers J."/>
            <person name="Thuermer A."/>
            <person name="Gottschalk G."/>
            <person name="Thauer R.K."/>
            <person name="Daniel R."/>
            <person name="Mueller V."/>
        </authorList>
    </citation>
    <scope>NUCLEOTIDE SEQUENCE [LARGE SCALE GENOMIC DNA]</scope>
    <source>
        <strain evidence="3">ATCC 29683 / DSM 1030 / JCM 2381 / KCTC 1655 / WB1</strain>
    </source>
</reference>
<dbReference type="Gene3D" id="1.10.443.10">
    <property type="entry name" value="Intergrase catalytic core"/>
    <property type="match status" value="1"/>
</dbReference>
<organism evidence="2 3">
    <name type="scientific">Acetobacterium woodii (strain ATCC 29683 / DSM 1030 / JCM 2381 / KCTC 1655 / WB1)</name>
    <dbReference type="NCBI Taxonomy" id="931626"/>
    <lineage>
        <taxon>Bacteria</taxon>
        <taxon>Bacillati</taxon>
        <taxon>Bacillota</taxon>
        <taxon>Clostridia</taxon>
        <taxon>Eubacteriales</taxon>
        <taxon>Eubacteriaceae</taxon>
        <taxon>Acetobacterium</taxon>
    </lineage>
</organism>
<dbReference type="OrthoDB" id="2611447at2"/>
<proteinExistence type="predicted"/>
<dbReference type="GO" id="GO:0015074">
    <property type="term" value="P:DNA integration"/>
    <property type="evidence" value="ECO:0007669"/>
    <property type="project" value="InterPro"/>
</dbReference>
<gene>
    <name evidence="2" type="ordered locus">Awo_c01450</name>
</gene>
<protein>
    <submittedName>
        <fullName evidence="2">Uncharacterized protein</fullName>
    </submittedName>
</protein>
<dbReference type="InterPro" id="IPR011010">
    <property type="entry name" value="DNA_brk_join_enz"/>
</dbReference>
<evidence type="ECO:0000313" key="2">
    <source>
        <dbReference type="EMBL" id="AFA46954.1"/>
    </source>
</evidence>
<keyword evidence="1" id="KW-0233">DNA recombination</keyword>
<dbReference type="GO" id="GO:0003677">
    <property type="term" value="F:DNA binding"/>
    <property type="evidence" value="ECO:0007669"/>
    <property type="project" value="InterPro"/>
</dbReference>
<dbReference type="Proteomes" id="UP000007177">
    <property type="component" value="Chromosome"/>
</dbReference>
<sequence length="347" mass="41087">MKKISCSISEELDAYSNYLTKHQRNQYVPKLKNYFIPYLAENYESIEIKELFESEFTKRDIIDSTIFYITKNKNVKSISAIDDFLIALNSFFQRKILKDYNNQNIARLLPFVKLSNEINICLVEEGIILRAKESFPAINFDESNFILDYFKKSSKKRLISYECPIIFELFMLYGFSYDKLTNLKREAYDMERNSIEIQFDNDSRSIVSLELPYKLKEQFYELFTFRNSKENLNSDYLFVNESNNLIMHDIASRELNKIRKAYEKEMDIDYDVDQNNPFTATGLQKYAIIKMLLAGMNATIISSFTNQQDEIIKSCQIRVSEQFQMDINRYVNHMIRGIATYDVFNDN</sequence>
<keyword evidence="3" id="KW-1185">Reference proteome</keyword>
<dbReference type="HOGENOM" id="CLU_798550_0_0_9"/>
<dbReference type="RefSeq" id="WP_014354558.1">
    <property type="nucleotide sequence ID" value="NC_016894.1"/>
</dbReference>